<dbReference type="Proteomes" id="UP000301309">
    <property type="component" value="Unassembled WGS sequence"/>
</dbReference>
<evidence type="ECO:0000256" key="14">
    <source>
        <dbReference type="SAM" id="MobiDB-lite"/>
    </source>
</evidence>
<feature type="binding site" evidence="13">
    <location>
        <position position="109"/>
    </location>
    <ligand>
        <name>Fe cation</name>
        <dbReference type="ChEBI" id="CHEBI:24875"/>
    </ligand>
</feature>
<evidence type="ECO:0000256" key="12">
    <source>
        <dbReference type="PIRSR" id="PIRSR602481-1"/>
    </source>
</evidence>
<dbReference type="FunFam" id="3.30.1490.190:FF:000006">
    <property type="entry name" value="Fur family transcriptional regulator"/>
    <property type="match status" value="1"/>
</dbReference>
<dbReference type="GO" id="GO:1900376">
    <property type="term" value="P:regulation of secondary metabolite biosynthetic process"/>
    <property type="evidence" value="ECO:0007669"/>
    <property type="project" value="TreeGrafter"/>
</dbReference>
<dbReference type="PANTHER" id="PTHR33202:SF2">
    <property type="entry name" value="FERRIC UPTAKE REGULATION PROTEIN"/>
    <property type="match status" value="1"/>
</dbReference>
<dbReference type="GO" id="GO:0000976">
    <property type="term" value="F:transcription cis-regulatory region binding"/>
    <property type="evidence" value="ECO:0007669"/>
    <property type="project" value="TreeGrafter"/>
</dbReference>
<feature type="binding site" evidence="12">
    <location>
        <position position="118"/>
    </location>
    <ligand>
        <name>Zn(2+)</name>
        <dbReference type="ChEBI" id="CHEBI:29105"/>
    </ligand>
</feature>
<reference evidence="15 16" key="1">
    <citation type="journal article" date="2020" name="Int. J. Syst. Evol. Microbiol.">
        <title>Reclassification of Streptomyces castelarensis and Streptomyces sporoclivatus as later heterotypic synonyms of Streptomyces antimycoticus.</title>
        <authorList>
            <person name="Komaki H."/>
            <person name="Tamura T."/>
        </authorList>
    </citation>
    <scope>NUCLEOTIDE SEQUENCE [LARGE SCALE GENOMIC DNA]</scope>
    <source>
        <strain evidence="15 16">NBRC 13459</strain>
    </source>
</reference>
<comment type="subcellular location">
    <subcellularLocation>
        <location evidence="1">Cytoplasm</location>
    </subcellularLocation>
</comment>
<gene>
    <name evidence="15" type="ORF">SVIO_041190</name>
</gene>
<evidence type="ECO:0000313" key="15">
    <source>
        <dbReference type="EMBL" id="GDY53496.1"/>
    </source>
</evidence>
<feature type="region of interest" description="Disordered" evidence="14">
    <location>
        <begin position="1"/>
        <end position="38"/>
    </location>
</feature>
<feature type="binding site" evidence="13">
    <location>
        <position position="147"/>
    </location>
    <ligand>
        <name>Fe cation</name>
        <dbReference type="ChEBI" id="CHEBI:24875"/>
    </ligand>
</feature>
<dbReference type="EMBL" id="BJHW01000001">
    <property type="protein sequence ID" value="GDY53496.1"/>
    <property type="molecule type" value="Genomic_DNA"/>
</dbReference>
<evidence type="ECO:0000256" key="7">
    <source>
        <dbReference type="ARBA" id="ARBA00022833"/>
    </source>
</evidence>
<dbReference type="GO" id="GO:0045892">
    <property type="term" value="P:negative regulation of DNA-templated transcription"/>
    <property type="evidence" value="ECO:0007669"/>
    <property type="project" value="TreeGrafter"/>
</dbReference>
<dbReference type="GO" id="GO:0008270">
    <property type="term" value="F:zinc ion binding"/>
    <property type="evidence" value="ECO:0007669"/>
    <property type="project" value="TreeGrafter"/>
</dbReference>
<evidence type="ECO:0000256" key="4">
    <source>
        <dbReference type="ARBA" id="ARBA00022490"/>
    </source>
</evidence>
<dbReference type="Pfam" id="PF01475">
    <property type="entry name" value="FUR"/>
    <property type="match status" value="1"/>
</dbReference>
<evidence type="ECO:0000256" key="1">
    <source>
        <dbReference type="ARBA" id="ARBA00004496"/>
    </source>
</evidence>
<evidence type="ECO:0000256" key="9">
    <source>
        <dbReference type="ARBA" id="ARBA00023125"/>
    </source>
</evidence>
<keyword evidence="5" id="KW-0678">Repressor</keyword>
<evidence type="ECO:0000256" key="6">
    <source>
        <dbReference type="ARBA" id="ARBA00022723"/>
    </source>
</evidence>
<evidence type="ECO:0000256" key="11">
    <source>
        <dbReference type="ARBA" id="ARBA00073464"/>
    </source>
</evidence>
<evidence type="ECO:0000256" key="10">
    <source>
        <dbReference type="ARBA" id="ARBA00023163"/>
    </source>
</evidence>
<dbReference type="GO" id="GO:0005829">
    <property type="term" value="C:cytosol"/>
    <property type="evidence" value="ECO:0007669"/>
    <property type="project" value="TreeGrafter"/>
</dbReference>
<feature type="binding site" evidence="13">
    <location>
        <position position="130"/>
    </location>
    <ligand>
        <name>Fe cation</name>
        <dbReference type="ChEBI" id="CHEBI:24875"/>
    </ligand>
</feature>
<evidence type="ECO:0000256" key="8">
    <source>
        <dbReference type="ARBA" id="ARBA00023015"/>
    </source>
</evidence>
<dbReference type="GO" id="GO:0003700">
    <property type="term" value="F:DNA-binding transcription factor activity"/>
    <property type="evidence" value="ECO:0007669"/>
    <property type="project" value="InterPro"/>
</dbReference>
<feature type="binding site" evidence="12">
    <location>
        <position position="158"/>
    </location>
    <ligand>
        <name>Zn(2+)</name>
        <dbReference type="ChEBI" id="CHEBI:29105"/>
    </ligand>
</feature>
<comment type="similarity">
    <text evidence="2">Belongs to the Fur family.</text>
</comment>
<comment type="subunit">
    <text evidence="3">Homodimer.</text>
</comment>
<keyword evidence="4" id="KW-0963">Cytoplasm</keyword>
<feature type="binding site" evidence="12">
    <location>
        <position position="115"/>
    </location>
    <ligand>
        <name>Zn(2+)</name>
        <dbReference type="ChEBI" id="CHEBI:29105"/>
    </ligand>
</feature>
<evidence type="ECO:0000256" key="2">
    <source>
        <dbReference type="ARBA" id="ARBA00007957"/>
    </source>
</evidence>
<comment type="caution">
    <text evidence="15">The sequence shown here is derived from an EMBL/GenBank/DDBJ whole genome shotgun (WGS) entry which is preliminary data.</text>
</comment>
<dbReference type="FunFam" id="1.10.10.10:FF:000459">
    <property type="entry name" value="Ferric uptake regulation protein"/>
    <property type="match status" value="1"/>
</dbReference>
<dbReference type="Gene3D" id="3.30.1490.190">
    <property type="match status" value="1"/>
</dbReference>
<dbReference type="InterPro" id="IPR002481">
    <property type="entry name" value="FUR"/>
</dbReference>
<dbReference type="AlphaFoldDB" id="A0A4D4L2V1"/>
<evidence type="ECO:0000313" key="16">
    <source>
        <dbReference type="Proteomes" id="UP000301309"/>
    </source>
</evidence>
<comment type="cofactor">
    <cofactor evidence="12">
        <name>Zn(2+)</name>
        <dbReference type="ChEBI" id="CHEBI:29105"/>
    </cofactor>
    <text evidence="12">Binds 1 zinc ion per subunit.</text>
</comment>
<evidence type="ECO:0000256" key="13">
    <source>
        <dbReference type="PIRSR" id="PIRSR602481-2"/>
    </source>
</evidence>
<dbReference type="InterPro" id="IPR043135">
    <property type="entry name" value="Fur_C"/>
</dbReference>
<comment type="cofactor">
    <cofactor evidence="13">
        <name>Mn(2+)</name>
        <dbReference type="ChEBI" id="CHEBI:29035"/>
    </cofactor>
    <cofactor evidence="13">
        <name>Fe(2+)</name>
        <dbReference type="ChEBI" id="CHEBI:29033"/>
    </cofactor>
    <text evidence="13">Binds 1 Mn(2+) or Fe(2+) ion per subunit.</text>
</comment>
<feature type="compositionally biased region" description="Low complexity" evidence="14">
    <location>
        <begin position="24"/>
        <end position="33"/>
    </location>
</feature>
<sequence>MAGQKAQWARNEPEGDGASEVEEAAVATAGPPVHGRSTRQRAAVAAALDEVDEFRSAQELHDMLKHRGDSVGLTTVYRTLQSLADAGEVDVLRTTEGEAVYRRCNSEEHHHHLVCRACGKAVEVEGPAVEKWADAIAAEHGFVDVAHTIEIFGTCGDCAAAKTSQG</sequence>
<keyword evidence="13" id="KW-0408">Iron</keyword>
<dbReference type="PANTHER" id="PTHR33202">
    <property type="entry name" value="ZINC UPTAKE REGULATION PROTEIN"/>
    <property type="match status" value="1"/>
</dbReference>
<dbReference type="Gene3D" id="1.10.10.10">
    <property type="entry name" value="Winged helix-like DNA-binding domain superfamily/Winged helix DNA-binding domain"/>
    <property type="match status" value="1"/>
</dbReference>
<protein>
    <recommendedName>
        <fullName evidence="11">Zinc uptake regulation protein</fullName>
    </recommendedName>
</protein>
<keyword evidence="10" id="KW-0804">Transcription</keyword>
<dbReference type="CDD" id="cd07153">
    <property type="entry name" value="Fur_like"/>
    <property type="match status" value="1"/>
</dbReference>
<accession>A0A4D4L2V1</accession>
<keyword evidence="16" id="KW-1185">Reference proteome</keyword>
<keyword evidence="7 12" id="KW-0862">Zinc</keyword>
<feature type="compositionally biased region" description="Acidic residues" evidence="14">
    <location>
        <begin position="14"/>
        <end position="23"/>
    </location>
</feature>
<feature type="binding site" evidence="12">
    <location>
        <position position="155"/>
    </location>
    <ligand>
        <name>Zn(2+)</name>
        <dbReference type="ChEBI" id="CHEBI:29105"/>
    </ligand>
</feature>
<evidence type="ECO:0000256" key="3">
    <source>
        <dbReference type="ARBA" id="ARBA00011738"/>
    </source>
</evidence>
<keyword evidence="6 12" id="KW-0479">Metal-binding</keyword>
<keyword evidence="9" id="KW-0238">DNA-binding</keyword>
<dbReference type="InterPro" id="IPR036388">
    <property type="entry name" value="WH-like_DNA-bd_sf"/>
</dbReference>
<evidence type="ECO:0000256" key="5">
    <source>
        <dbReference type="ARBA" id="ARBA00022491"/>
    </source>
</evidence>
<proteinExistence type="inferred from homology"/>
<dbReference type="SUPFAM" id="SSF46785">
    <property type="entry name" value="Winged helix' DNA-binding domain"/>
    <property type="match status" value="1"/>
</dbReference>
<dbReference type="InterPro" id="IPR036390">
    <property type="entry name" value="WH_DNA-bd_sf"/>
</dbReference>
<organism evidence="15 16">
    <name type="scientific">Streptomyces violaceusniger</name>
    <dbReference type="NCBI Taxonomy" id="68280"/>
    <lineage>
        <taxon>Bacteria</taxon>
        <taxon>Bacillati</taxon>
        <taxon>Actinomycetota</taxon>
        <taxon>Actinomycetes</taxon>
        <taxon>Kitasatosporales</taxon>
        <taxon>Streptomycetaceae</taxon>
        <taxon>Streptomyces</taxon>
        <taxon>Streptomyces violaceusniger group</taxon>
    </lineage>
</organism>
<name>A0A4D4L2V1_STRVO</name>
<keyword evidence="8" id="KW-0805">Transcription regulation</keyword>